<comment type="caution">
    <text evidence="1">The sequence shown here is derived from an EMBL/GenBank/DDBJ whole genome shotgun (WGS) entry which is preliminary data.</text>
</comment>
<proteinExistence type="predicted"/>
<accession>A0ACC1CLY3</accession>
<keyword evidence="2" id="KW-1185">Reference proteome</keyword>
<reference evidence="1 2" key="1">
    <citation type="journal article" date="2021" name="Front. Genet.">
        <title>Chromosome-Level Genome Assembly Reveals Significant Gene Expansion in the Toll and IMD Signaling Pathways of Dendrolimus kikuchii.</title>
        <authorList>
            <person name="Zhou J."/>
            <person name="Wu P."/>
            <person name="Xiong Z."/>
            <person name="Liu N."/>
            <person name="Zhao N."/>
            <person name="Ji M."/>
            <person name="Qiu Y."/>
            <person name="Yang B."/>
        </authorList>
    </citation>
    <scope>NUCLEOTIDE SEQUENCE [LARGE SCALE GENOMIC DNA]</scope>
    <source>
        <strain evidence="1">Ann1</strain>
    </source>
</reference>
<name>A0ACC1CLY3_9NEOP</name>
<evidence type="ECO:0000313" key="1">
    <source>
        <dbReference type="EMBL" id="KAJ0172604.1"/>
    </source>
</evidence>
<organism evidence="1 2">
    <name type="scientific">Dendrolimus kikuchii</name>
    <dbReference type="NCBI Taxonomy" id="765133"/>
    <lineage>
        <taxon>Eukaryota</taxon>
        <taxon>Metazoa</taxon>
        <taxon>Ecdysozoa</taxon>
        <taxon>Arthropoda</taxon>
        <taxon>Hexapoda</taxon>
        <taxon>Insecta</taxon>
        <taxon>Pterygota</taxon>
        <taxon>Neoptera</taxon>
        <taxon>Endopterygota</taxon>
        <taxon>Lepidoptera</taxon>
        <taxon>Glossata</taxon>
        <taxon>Ditrysia</taxon>
        <taxon>Bombycoidea</taxon>
        <taxon>Lasiocampidae</taxon>
        <taxon>Dendrolimus</taxon>
    </lineage>
</organism>
<protein>
    <submittedName>
        <fullName evidence="1">Uncharacterized protein</fullName>
    </submittedName>
</protein>
<dbReference type="Proteomes" id="UP000824533">
    <property type="component" value="Linkage Group LG21"/>
</dbReference>
<dbReference type="EMBL" id="CM034407">
    <property type="protein sequence ID" value="KAJ0172604.1"/>
    <property type="molecule type" value="Genomic_DNA"/>
</dbReference>
<sequence length="282" mass="31429">MKSYSVLLLCIVGASAIRIQDHGYDRSERYYGLDRSHDYRSGYDNYGHGGHGYSGSHDPSAIDVGAARPCHGDMNCIRSWVMKYGNCKPPSGKIPDPIVLKRFRTRLPASNMSVIYNNVEFRGTSNSMLKDIYINKITGNLVIVAYFDKIVKYSPHAVVRFQRKDKEPLELEDFYKMVYDSVTLTTTIPINGNTVRWARSETSTHLGGHLSLTMGPKIMHSSDPTVQRAIKSANANLRTNAESAWVTQSAIVMGSLIQAVICDIGENIQHGSYNLESLVFGQ</sequence>
<gene>
    <name evidence="1" type="ORF">K1T71_011743</name>
</gene>
<evidence type="ECO:0000313" key="2">
    <source>
        <dbReference type="Proteomes" id="UP000824533"/>
    </source>
</evidence>